<accession>A0A381N6U3</accession>
<name>A0A381N6U3_9ZZZZ</name>
<gene>
    <name evidence="1" type="ORF">METZ01_LOCUS2212</name>
</gene>
<dbReference type="EMBL" id="UINC01000111">
    <property type="protein sequence ID" value="SUZ49358.1"/>
    <property type="molecule type" value="Genomic_DNA"/>
</dbReference>
<sequence length="177" mass="18630">MMQEYLSAGLGGGSEPSETFVGVVLSTGVVVVDGALPVVVTAVVVGATGTVVVTAVVVVETGIVVDTAGSWLVAVDASSCSVSSSIRSARTSISGESEPPQADPSNNKEIRAVVWRINEISRLELLPVKRTENRALVVSRAVVESAFHRFNRGIEFMEHRYGWNRRSIYDLGAGAAG</sequence>
<dbReference type="AlphaFoldDB" id="A0A381N6U3"/>
<evidence type="ECO:0000313" key="1">
    <source>
        <dbReference type="EMBL" id="SUZ49358.1"/>
    </source>
</evidence>
<protein>
    <submittedName>
        <fullName evidence="1">Uncharacterized protein</fullName>
    </submittedName>
</protein>
<proteinExistence type="predicted"/>
<organism evidence="1">
    <name type="scientific">marine metagenome</name>
    <dbReference type="NCBI Taxonomy" id="408172"/>
    <lineage>
        <taxon>unclassified sequences</taxon>
        <taxon>metagenomes</taxon>
        <taxon>ecological metagenomes</taxon>
    </lineage>
</organism>
<reference evidence="1" key="1">
    <citation type="submission" date="2018-05" db="EMBL/GenBank/DDBJ databases">
        <authorList>
            <person name="Lanie J.A."/>
            <person name="Ng W.-L."/>
            <person name="Kazmierczak K.M."/>
            <person name="Andrzejewski T.M."/>
            <person name="Davidsen T.M."/>
            <person name="Wayne K.J."/>
            <person name="Tettelin H."/>
            <person name="Glass J.I."/>
            <person name="Rusch D."/>
            <person name="Podicherti R."/>
            <person name="Tsui H.-C.T."/>
            <person name="Winkler M.E."/>
        </authorList>
    </citation>
    <scope>NUCLEOTIDE SEQUENCE</scope>
</reference>